<dbReference type="InterPro" id="IPR017853">
    <property type="entry name" value="GH"/>
</dbReference>
<dbReference type="RefSeq" id="WP_313819529.1">
    <property type="nucleotide sequence ID" value="NZ_JAVLAN010000001.1"/>
</dbReference>
<keyword evidence="3" id="KW-0326">Glycosidase</keyword>
<dbReference type="InterPro" id="IPR013783">
    <property type="entry name" value="Ig-like_fold"/>
</dbReference>
<evidence type="ECO:0000259" key="6">
    <source>
        <dbReference type="Pfam" id="PF02837"/>
    </source>
</evidence>
<evidence type="ECO:0000256" key="1">
    <source>
        <dbReference type="ARBA" id="ARBA00007401"/>
    </source>
</evidence>
<dbReference type="GO" id="GO:0004553">
    <property type="term" value="F:hydrolase activity, hydrolyzing O-glycosyl compounds"/>
    <property type="evidence" value="ECO:0007669"/>
    <property type="project" value="InterPro"/>
</dbReference>
<sequence length="811" mass="90732">MKKASKLEPYSEELKNMRVKEYLNDDWQFHTGELKAPFKTAKKAHALGGLTAALPAENEHRILPSAGGVHFLKLIAQGNVEMGLRNLAGTDLTSRLDSSWQMVTLPHDWKVAQHFVNNPANLMSGSKEDGVGYYRRVFELPAELFKSHRVVLHFDGVMRMADIWLNGAYLAHNNSGYTSIDLDITEMANYGDEGPNVLLVRTDTTTGPEGWWYEGAGIYRSVWLEQVPYVSLNEKSLYVYTKSLDESSADLGIECAVENHTDNPQVVQPIVEINEEKISLEKVTIPAHEQHVYHANYSLKDPMLWTPETPNLYTARFKLTDDLVQKEFGVHTFKYNENGFYLNGNRYELHGVCEHQDFGGVGVALNQDIVSYKVSQMKRMGVNAWRSAHHFASEELLTACDHLGMLVINENRLLESTPWRVNDLEKMVMASRMHASIGFWSVANEELIGNTALGERVAKKLVQTIKKCDYEHLVMSAELLNPEGTVDEDYLKNFDVLGVNYPEAGVMGAGAELIKQNHPHLPMMSTENASYFSTRGVYKDDAEKCQCNNFGSMYSMVLPGKRKAGDPGVGGTAHPETVMDYFRQHSYMGGVFLWTAFDYYGEPSPFEWPGIGSQFGICDNCGFPKDYYYYYQAHWTSDDMIHVMPAWNRDALELDSDGKVAVRAFSNAQYAELFVNGISYGRKALNDCEVNWRVPYADGELKVCADNGGAVVAADCRHTSDIAKKVNVSSVYSGVQDTLYEISAVDQNGYLVESSNDTVDLSIQGGTIIGTGNGNPANIETPVLNQVRLFNGRALVIVRRVDPQVELTANY</sequence>
<dbReference type="AlphaFoldDB" id="A0AAW8W9C5"/>
<comment type="similarity">
    <text evidence="1">Belongs to the glycosyl hydrolase 2 family.</text>
</comment>
<dbReference type="InterPro" id="IPR032311">
    <property type="entry name" value="DUF4982"/>
</dbReference>
<evidence type="ECO:0000259" key="5">
    <source>
        <dbReference type="Pfam" id="PF02836"/>
    </source>
</evidence>
<dbReference type="Gene3D" id="2.60.40.10">
    <property type="entry name" value="Immunoglobulins"/>
    <property type="match status" value="3"/>
</dbReference>
<accession>A0AAW8W9C5</accession>
<evidence type="ECO:0000256" key="2">
    <source>
        <dbReference type="ARBA" id="ARBA00022801"/>
    </source>
</evidence>
<dbReference type="Gene3D" id="3.20.20.80">
    <property type="entry name" value="Glycosidases"/>
    <property type="match status" value="1"/>
</dbReference>
<dbReference type="InterPro" id="IPR036156">
    <property type="entry name" value="Beta-gal/glucu_dom_sf"/>
</dbReference>
<feature type="domain" description="Glycoside hydrolase family 2 catalytic" evidence="5">
    <location>
        <begin position="337"/>
        <end position="413"/>
    </location>
</feature>
<dbReference type="Pfam" id="PF00703">
    <property type="entry name" value="Glyco_hydro_2"/>
    <property type="match status" value="1"/>
</dbReference>
<gene>
    <name evidence="9" type="ORF">RI555_01050</name>
</gene>
<dbReference type="Pfam" id="PF02837">
    <property type="entry name" value="Glyco_hydro_2_N"/>
    <property type="match status" value="1"/>
</dbReference>
<reference evidence="9" key="1">
    <citation type="submission" date="2023-08" db="EMBL/GenBank/DDBJ databases">
        <authorList>
            <person name="Page C.A."/>
            <person name="Perez-Diaz I.M."/>
        </authorList>
    </citation>
    <scope>NUCLEOTIDE SEQUENCE</scope>
    <source>
        <strain evidence="9">1.8.9</strain>
    </source>
</reference>
<keyword evidence="2 9" id="KW-0378">Hydrolase</keyword>
<comment type="caution">
    <text evidence="9">The sequence shown here is derived from an EMBL/GenBank/DDBJ whole genome shotgun (WGS) entry which is preliminary data.</text>
</comment>
<organism evidence="9 10">
    <name type="scientific">Lactiplantibacillus pentosus</name>
    <name type="common">Lactobacillus pentosus</name>
    <dbReference type="NCBI Taxonomy" id="1589"/>
    <lineage>
        <taxon>Bacteria</taxon>
        <taxon>Bacillati</taxon>
        <taxon>Bacillota</taxon>
        <taxon>Bacilli</taxon>
        <taxon>Lactobacillales</taxon>
        <taxon>Lactobacillaceae</taxon>
        <taxon>Lactiplantibacillus</taxon>
    </lineage>
</organism>
<dbReference type="SUPFAM" id="SSF49785">
    <property type="entry name" value="Galactose-binding domain-like"/>
    <property type="match status" value="1"/>
</dbReference>
<feature type="domain" description="Glycoside hydrolase family 2" evidence="8">
    <location>
        <begin position="741"/>
        <end position="802"/>
    </location>
</feature>
<dbReference type="PANTHER" id="PTHR42732">
    <property type="entry name" value="BETA-GALACTOSIDASE"/>
    <property type="match status" value="1"/>
</dbReference>
<evidence type="ECO:0000259" key="7">
    <source>
        <dbReference type="Pfam" id="PF16355"/>
    </source>
</evidence>
<dbReference type="Pfam" id="PF18565">
    <property type="entry name" value="Glyco_hydro2_C5"/>
    <property type="match status" value="1"/>
</dbReference>
<dbReference type="Pfam" id="PF16355">
    <property type="entry name" value="DUF4982"/>
    <property type="match status" value="1"/>
</dbReference>
<evidence type="ECO:0000259" key="8">
    <source>
        <dbReference type="Pfam" id="PF18565"/>
    </source>
</evidence>
<dbReference type="Pfam" id="PF02836">
    <property type="entry name" value="Glyco_hydro_2_C"/>
    <property type="match status" value="1"/>
</dbReference>
<dbReference type="InterPro" id="IPR051913">
    <property type="entry name" value="GH2_Domain-Containing"/>
</dbReference>
<dbReference type="SUPFAM" id="SSF49303">
    <property type="entry name" value="beta-Galactosidase/glucuronidase domain"/>
    <property type="match status" value="1"/>
</dbReference>
<name>A0AAW8W9C5_LACPE</name>
<dbReference type="EMBL" id="JAVLAO010000001">
    <property type="protein sequence ID" value="MDT7037600.1"/>
    <property type="molecule type" value="Genomic_DNA"/>
</dbReference>
<feature type="domain" description="Glycosyl hydrolases family 2 sugar binding" evidence="6">
    <location>
        <begin position="126"/>
        <end position="228"/>
    </location>
</feature>
<proteinExistence type="inferred from homology"/>
<dbReference type="InterPro" id="IPR006102">
    <property type="entry name" value="Ig-like_GH2"/>
</dbReference>
<dbReference type="InterPro" id="IPR008979">
    <property type="entry name" value="Galactose-bd-like_sf"/>
</dbReference>
<dbReference type="GO" id="GO:0005975">
    <property type="term" value="P:carbohydrate metabolic process"/>
    <property type="evidence" value="ECO:0007669"/>
    <property type="project" value="InterPro"/>
</dbReference>
<feature type="domain" description="DUF4982" evidence="7">
    <location>
        <begin position="658"/>
        <end position="713"/>
    </location>
</feature>
<dbReference type="InterPro" id="IPR006104">
    <property type="entry name" value="Glyco_hydro_2_N"/>
</dbReference>
<dbReference type="PANTHER" id="PTHR42732:SF1">
    <property type="entry name" value="BETA-MANNOSIDASE"/>
    <property type="match status" value="1"/>
</dbReference>
<evidence type="ECO:0000313" key="10">
    <source>
        <dbReference type="Proteomes" id="UP001263852"/>
    </source>
</evidence>
<evidence type="ECO:0000313" key="9">
    <source>
        <dbReference type="EMBL" id="MDT7037600.1"/>
    </source>
</evidence>
<dbReference type="SUPFAM" id="SSF51445">
    <property type="entry name" value="(Trans)glycosidases"/>
    <property type="match status" value="1"/>
</dbReference>
<evidence type="ECO:0000259" key="4">
    <source>
        <dbReference type="Pfam" id="PF00703"/>
    </source>
</evidence>
<evidence type="ECO:0000256" key="3">
    <source>
        <dbReference type="ARBA" id="ARBA00023295"/>
    </source>
</evidence>
<protein>
    <submittedName>
        <fullName evidence="9">Glycoside hydrolase family 2 TIM barrel-domain containing protein</fullName>
    </submittedName>
</protein>
<dbReference type="Gene3D" id="2.60.120.260">
    <property type="entry name" value="Galactose-binding domain-like"/>
    <property type="match status" value="1"/>
</dbReference>
<feature type="domain" description="Glycoside hydrolase family 2 immunoglobulin-like beta-sandwich" evidence="4">
    <location>
        <begin position="237"/>
        <end position="329"/>
    </location>
</feature>
<dbReference type="Proteomes" id="UP001263852">
    <property type="component" value="Unassembled WGS sequence"/>
</dbReference>
<dbReference type="InterPro" id="IPR040605">
    <property type="entry name" value="Glyco_hydro2_dom5"/>
</dbReference>
<dbReference type="InterPro" id="IPR006103">
    <property type="entry name" value="Glyco_hydro_2_cat"/>
</dbReference>